<keyword evidence="2 3" id="KW-0539">Nucleus</keyword>
<dbReference type="STRING" id="4829.A0A168QVE0"/>
<dbReference type="GO" id="GO:0005634">
    <property type="term" value="C:nucleus"/>
    <property type="evidence" value="ECO:0007669"/>
    <property type="project" value="UniProtKB-UniRule"/>
</dbReference>
<dbReference type="PANTHER" id="PTHR45789:SF2">
    <property type="entry name" value="FI18025P1"/>
    <property type="match status" value="1"/>
</dbReference>
<dbReference type="OrthoDB" id="6247875at2759"/>
<dbReference type="PANTHER" id="PTHR45789">
    <property type="entry name" value="FI18025P1"/>
    <property type="match status" value="1"/>
</dbReference>
<dbReference type="SMART" id="SM00398">
    <property type="entry name" value="HMG"/>
    <property type="match status" value="1"/>
</dbReference>
<evidence type="ECO:0000259" key="5">
    <source>
        <dbReference type="PROSITE" id="PS50118"/>
    </source>
</evidence>
<evidence type="ECO:0000313" key="7">
    <source>
        <dbReference type="Proteomes" id="UP000078561"/>
    </source>
</evidence>
<protein>
    <recommendedName>
        <fullName evidence="5">HMG box domain-containing protein</fullName>
    </recommendedName>
</protein>
<sequence>MSSCRIQKPKTSNHSNSSSTKPVKVPRPMNCFLLYRQDKQKEILEMCPGANHRDISKIISKWWKEATPKEKEPYIEKATQEKKEHARRYPAYKYMPQKRSKAGTRTYKRRTHDEFTSKSKKLNDFMKRIYYSGDSSTLPHQPTRSSGGAQITNHAAPDSDNPAMPTISVDSAPSSLSLSSIDNSAQYSCLLTMSSPSSSSLSMSLSSSSSPSYLSYPNSAPEVYNQLPHLSMFDPSFLLMDDQQSFYTSPLVDYNTPVDGPSSSIPMDIPHQFQTTDFEMNDDMFSSAFPPLNSLCVDNQYYLQHPELPFDALVNDSLSPSPSINSNFGCDSYEYSTQQCQYDNYRGQEFASPTSDFYMCPPPSNYTLLHSDLCSSSPDPTIQTPL</sequence>
<evidence type="ECO:0000256" key="2">
    <source>
        <dbReference type="ARBA" id="ARBA00023242"/>
    </source>
</evidence>
<dbReference type="PROSITE" id="PS50118">
    <property type="entry name" value="HMG_BOX_2"/>
    <property type="match status" value="1"/>
</dbReference>
<dbReference type="EMBL" id="LT554468">
    <property type="protein sequence ID" value="SAM05618.1"/>
    <property type="molecule type" value="Genomic_DNA"/>
</dbReference>
<evidence type="ECO:0000256" key="4">
    <source>
        <dbReference type="SAM" id="MobiDB-lite"/>
    </source>
</evidence>
<dbReference type="Gene3D" id="1.10.30.10">
    <property type="entry name" value="High mobility group box domain"/>
    <property type="match status" value="1"/>
</dbReference>
<evidence type="ECO:0000256" key="3">
    <source>
        <dbReference type="PROSITE-ProRule" id="PRU00267"/>
    </source>
</evidence>
<accession>A0A168QVE0</accession>
<dbReference type="GO" id="GO:0000981">
    <property type="term" value="F:DNA-binding transcription factor activity, RNA polymerase II-specific"/>
    <property type="evidence" value="ECO:0007669"/>
    <property type="project" value="TreeGrafter"/>
</dbReference>
<gene>
    <name evidence="6" type="primary">ABSGL_11493.1 scaffold 12295</name>
</gene>
<keyword evidence="1 3" id="KW-0238">DNA-binding</keyword>
<feature type="region of interest" description="Disordered" evidence="4">
    <location>
        <begin position="133"/>
        <end position="175"/>
    </location>
</feature>
<feature type="region of interest" description="Disordered" evidence="4">
    <location>
        <begin position="1"/>
        <end position="25"/>
    </location>
</feature>
<feature type="compositionally biased region" description="Polar residues" evidence="4">
    <location>
        <begin position="133"/>
        <end position="153"/>
    </location>
</feature>
<keyword evidence="7" id="KW-1185">Reference proteome</keyword>
<feature type="compositionally biased region" description="Low complexity" evidence="4">
    <location>
        <begin position="9"/>
        <end position="22"/>
    </location>
</feature>
<dbReference type="InParanoid" id="A0A168QVE0"/>
<organism evidence="6">
    <name type="scientific">Absidia glauca</name>
    <name type="common">Pin mould</name>
    <dbReference type="NCBI Taxonomy" id="4829"/>
    <lineage>
        <taxon>Eukaryota</taxon>
        <taxon>Fungi</taxon>
        <taxon>Fungi incertae sedis</taxon>
        <taxon>Mucoromycota</taxon>
        <taxon>Mucoromycotina</taxon>
        <taxon>Mucoromycetes</taxon>
        <taxon>Mucorales</taxon>
        <taxon>Cunninghamellaceae</taxon>
        <taxon>Absidia</taxon>
    </lineage>
</organism>
<dbReference type="InterPro" id="IPR009071">
    <property type="entry name" value="HMG_box_dom"/>
</dbReference>
<feature type="DNA-binding region" description="HMG box" evidence="3">
    <location>
        <begin position="25"/>
        <end position="93"/>
    </location>
</feature>
<dbReference type="SUPFAM" id="SSF47095">
    <property type="entry name" value="HMG-box"/>
    <property type="match status" value="1"/>
</dbReference>
<evidence type="ECO:0000313" key="6">
    <source>
        <dbReference type="EMBL" id="SAM05618.1"/>
    </source>
</evidence>
<dbReference type="InterPro" id="IPR036910">
    <property type="entry name" value="HMG_box_dom_sf"/>
</dbReference>
<proteinExistence type="predicted"/>
<dbReference type="CDD" id="cd01389">
    <property type="entry name" value="HMG-box_ROX1-like"/>
    <property type="match status" value="1"/>
</dbReference>
<dbReference type="OMA" id="LTWQNMP"/>
<dbReference type="AlphaFoldDB" id="A0A168QVE0"/>
<evidence type="ECO:0000256" key="1">
    <source>
        <dbReference type="ARBA" id="ARBA00023125"/>
    </source>
</evidence>
<reference evidence="6" key="1">
    <citation type="submission" date="2016-04" db="EMBL/GenBank/DDBJ databases">
        <authorList>
            <person name="Evans L.H."/>
            <person name="Alamgir A."/>
            <person name="Owens N."/>
            <person name="Weber N.D."/>
            <person name="Virtaneva K."/>
            <person name="Barbian K."/>
            <person name="Babar A."/>
            <person name="Rosenke K."/>
        </authorList>
    </citation>
    <scope>NUCLEOTIDE SEQUENCE [LARGE SCALE GENOMIC DNA]</scope>
    <source>
        <strain evidence="6">CBS 101.48</strain>
    </source>
</reference>
<name>A0A168QVE0_ABSGL</name>
<feature type="domain" description="HMG box" evidence="5">
    <location>
        <begin position="25"/>
        <end position="93"/>
    </location>
</feature>
<dbReference type="InterPro" id="IPR051356">
    <property type="entry name" value="SOX/SOX-like_TF"/>
</dbReference>
<dbReference type="GO" id="GO:0000978">
    <property type="term" value="F:RNA polymerase II cis-regulatory region sequence-specific DNA binding"/>
    <property type="evidence" value="ECO:0007669"/>
    <property type="project" value="TreeGrafter"/>
</dbReference>
<dbReference type="Pfam" id="PF00505">
    <property type="entry name" value="HMG_box"/>
    <property type="match status" value="1"/>
</dbReference>
<dbReference type="Proteomes" id="UP000078561">
    <property type="component" value="Unassembled WGS sequence"/>
</dbReference>